<keyword evidence="2" id="KW-1185">Reference proteome</keyword>
<sequence>MGVAVGSRSISFARRMHGQSANKVCKVNSCLVHQRGHKVSSEDDKVNEWTCGEFANGETLLFPMEKKPF</sequence>
<evidence type="ECO:0000313" key="2">
    <source>
        <dbReference type="Proteomes" id="UP000309997"/>
    </source>
</evidence>
<organism evidence="1 2">
    <name type="scientific">Populus alba</name>
    <name type="common">White poplar</name>
    <dbReference type="NCBI Taxonomy" id="43335"/>
    <lineage>
        <taxon>Eukaryota</taxon>
        <taxon>Viridiplantae</taxon>
        <taxon>Streptophyta</taxon>
        <taxon>Embryophyta</taxon>
        <taxon>Tracheophyta</taxon>
        <taxon>Spermatophyta</taxon>
        <taxon>Magnoliopsida</taxon>
        <taxon>eudicotyledons</taxon>
        <taxon>Gunneridae</taxon>
        <taxon>Pentapetalae</taxon>
        <taxon>rosids</taxon>
        <taxon>fabids</taxon>
        <taxon>Malpighiales</taxon>
        <taxon>Salicaceae</taxon>
        <taxon>Saliceae</taxon>
        <taxon>Populus</taxon>
    </lineage>
</organism>
<dbReference type="EMBL" id="RCHU02000001">
    <property type="protein sequence ID" value="KAL3612142.1"/>
    <property type="molecule type" value="Genomic_DNA"/>
</dbReference>
<proteinExistence type="predicted"/>
<dbReference type="Proteomes" id="UP000309997">
    <property type="component" value="Unassembled WGS sequence"/>
</dbReference>
<accession>A0ACC4D3R1</accession>
<protein>
    <submittedName>
        <fullName evidence="1">Uncharacterized protein</fullName>
    </submittedName>
</protein>
<name>A0ACC4D3R1_POPAL</name>
<reference evidence="1 2" key="1">
    <citation type="journal article" date="2024" name="Plant Biotechnol. J.">
        <title>Genome and CRISPR/Cas9 system of a widespread forest tree (Populus alba) in the world.</title>
        <authorList>
            <person name="Liu Y.J."/>
            <person name="Jiang P.F."/>
            <person name="Han X.M."/>
            <person name="Li X.Y."/>
            <person name="Wang H.M."/>
            <person name="Wang Y.J."/>
            <person name="Wang X.X."/>
            <person name="Zeng Q.Y."/>
        </authorList>
    </citation>
    <scope>NUCLEOTIDE SEQUENCE [LARGE SCALE GENOMIC DNA]</scope>
    <source>
        <strain evidence="2">cv. PAL-ZL1</strain>
    </source>
</reference>
<evidence type="ECO:0000313" key="1">
    <source>
        <dbReference type="EMBL" id="KAL3612142.1"/>
    </source>
</evidence>
<gene>
    <name evidence="1" type="ORF">D5086_003162</name>
</gene>
<comment type="caution">
    <text evidence="1">The sequence shown here is derived from an EMBL/GenBank/DDBJ whole genome shotgun (WGS) entry which is preliminary data.</text>
</comment>